<keyword evidence="2" id="KW-1185">Reference proteome</keyword>
<reference evidence="1" key="1">
    <citation type="submission" date="2023-04" db="EMBL/GenBank/DDBJ databases">
        <title>A chromosome-level genome assembly of the parasitoid wasp Eretmocerus hayati.</title>
        <authorList>
            <person name="Zhong Y."/>
            <person name="Liu S."/>
            <person name="Liu Y."/>
        </authorList>
    </citation>
    <scope>NUCLEOTIDE SEQUENCE</scope>
    <source>
        <strain evidence="1">ZJU_SS_LIU_2023</strain>
    </source>
</reference>
<gene>
    <name evidence="1" type="ORF">QAD02_001318</name>
</gene>
<name>A0ACC2NFN8_9HYME</name>
<sequence length="347" mass="38708">METFCPPEDANLHPDGPLQKIVIPAEIRSNTERMEYFTSICAALKTPALQACRVAFTRQALIFSDAEREAILDAVIRRNPVPIPITVVSSRPSYAGIRVINKEAYHPPAGIPAPPDGFPNHRLIETLTQGYDPASPVPTQQEIISAIEKRSAKFLYCVNVPFDHLSPAFEGFLEKDPVIQSSHVDPSMNRLVGEAKNFADAISNLIVPHLTSCHCENLPYVLISPNPDADITYSSRQLPAYPCQERNCEFFSRDQTAYSEHTRLEHGVSHPIVAANERFCLACWRKFRVSNAADHISRPIHKSKKVVVNDSWRHASGLLAWISASPSGHVLAAIQHFPEHFTELKRP</sequence>
<accession>A0ACC2NFN8</accession>
<proteinExistence type="predicted"/>
<comment type="caution">
    <text evidence="1">The sequence shown here is derived from an EMBL/GenBank/DDBJ whole genome shotgun (WGS) entry which is preliminary data.</text>
</comment>
<dbReference type="Proteomes" id="UP001239111">
    <property type="component" value="Chromosome 3"/>
</dbReference>
<evidence type="ECO:0000313" key="2">
    <source>
        <dbReference type="Proteomes" id="UP001239111"/>
    </source>
</evidence>
<protein>
    <submittedName>
        <fullName evidence="1">Uncharacterized protein</fullName>
    </submittedName>
</protein>
<evidence type="ECO:0000313" key="1">
    <source>
        <dbReference type="EMBL" id="KAJ8670059.1"/>
    </source>
</evidence>
<organism evidence="1 2">
    <name type="scientific">Eretmocerus hayati</name>
    <dbReference type="NCBI Taxonomy" id="131215"/>
    <lineage>
        <taxon>Eukaryota</taxon>
        <taxon>Metazoa</taxon>
        <taxon>Ecdysozoa</taxon>
        <taxon>Arthropoda</taxon>
        <taxon>Hexapoda</taxon>
        <taxon>Insecta</taxon>
        <taxon>Pterygota</taxon>
        <taxon>Neoptera</taxon>
        <taxon>Endopterygota</taxon>
        <taxon>Hymenoptera</taxon>
        <taxon>Apocrita</taxon>
        <taxon>Proctotrupomorpha</taxon>
        <taxon>Chalcidoidea</taxon>
        <taxon>Aphelinidae</taxon>
        <taxon>Aphelininae</taxon>
        <taxon>Eretmocerus</taxon>
    </lineage>
</organism>
<dbReference type="EMBL" id="CM056743">
    <property type="protein sequence ID" value="KAJ8670059.1"/>
    <property type="molecule type" value="Genomic_DNA"/>
</dbReference>